<reference evidence="10 11" key="1">
    <citation type="submission" date="2013-07" db="EMBL/GenBank/DDBJ databases">
        <title>Comparative Genomic and Metabolomic Analysis of Twelve Strains of Pseudoalteromonas luteoviolacea.</title>
        <authorList>
            <person name="Vynne N.G."/>
            <person name="Mansson M."/>
            <person name="Gram L."/>
        </authorList>
    </citation>
    <scope>NUCLEOTIDE SEQUENCE [LARGE SCALE GENOMIC DNA]</scope>
    <source>
        <strain evidence="10 11">S4060-1</strain>
    </source>
</reference>
<comment type="caution">
    <text evidence="10">The sequence shown here is derived from an EMBL/GenBank/DDBJ whole genome shotgun (WGS) entry which is preliminary data.</text>
</comment>
<dbReference type="EC" id="1.4.3.3" evidence="6"/>
<dbReference type="Pfam" id="PF01266">
    <property type="entry name" value="DAO"/>
    <property type="match status" value="1"/>
</dbReference>
<name>A0A162C8P0_9GAMM</name>
<evidence type="ECO:0000256" key="6">
    <source>
        <dbReference type="ARBA" id="ARBA00039101"/>
    </source>
</evidence>
<protein>
    <recommendedName>
        <fullName evidence="7">D-amino-acid oxidase</fullName>
        <ecNumber evidence="6">1.4.3.3</ecNumber>
    </recommendedName>
</protein>
<dbReference type="AlphaFoldDB" id="A0A162C8P0"/>
<evidence type="ECO:0000256" key="8">
    <source>
        <dbReference type="ARBA" id="ARBA00049547"/>
    </source>
</evidence>
<dbReference type="SUPFAM" id="SSF54373">
    <property type="entry name" value="FAD-linked reductases, C-terminal domain"/>
    <property type="match status" value="1"/>
</dbReference>
<dbReference type="PATRIC" id="fig|1365257.3.peg.3327"/>
<dbReference type="GO" id="GO:0046416">
    <property type="term" value="P:D-amino acid metabolic process"/>
    <property type="evidence" value="ECO:0007669"/>
    <property type="project" value="InterPro"/>
</dbReference>
<evidence type="ECO:0000256" key="1">
    <source>
        <dbReference type="ARBA" id="ARBA00001974"/>
    </source>
</evidence>
<organism evidence="10 11">
    <name type="scientific">Pseudoalteromonas luteoviolacea S4060-1</name>
    <dbReference type="NCBI Taxonomy" id="1365257"/>
    <lineage>
        <taxon>Bacteria</taxon>
        <taxon>Pseudomonadati</taxon>
        <taxon>Pseudomonadota</taxon>
        <taxon>Gammaproteobacteria</taxon>
        <taxon>Alteromonadales</taxon>
        <taxon>Pseudoalteromonadaceae</taxon>
        <taxon>Pseudoalteromonas</taxon>
    </lineage>
</organism>
<proteinExistence type="inferred from homology"/>
<evidence type="ECO:0000256" key="7">
    <source>
        <dbReference type="ARBA" id="ARBA00039751"/>
    </source>
</evidence>
<dbReference type="EMBL" id="AUXX01000030">
    <property type="protein sequence ID" value="KZN64065.1"/>
    <property type="molecule type" value="Genomic_DNA"/>
</dbReference>
<dbReference type="PANTHER" id="PTHR11530">
    <property type="entry name" value="D-AMINO ACID OXIDASE"/>
    <property type="match status" value="1"/>
</dbReference>
<sequence length="340" mass="37266">MSELGKKPRVAIVGFGLIGRIAALELMEHYDITVFEKDRQDAQTGAGTLAAAMLAPLAESVICSKALAEQGLESIALWPKILAKLDSEVFFQQAGSLIVAHQQDRGDLQSFAQRLKPLDGHHPLSADQRILAELEPELGGRFTHGLFLPCEGQLDNLGFFKASYHTLQRRGVKFNYGCEAVIAKGCVNEQAYDWIIDCRGVGAKADNPQLRGVRGEVARIYAPEVALQRPVRLMHPRYPIYIAPKPNHQFVIGATEIESQDDAAITVRSTLELLSAAYTVHSGFAEGRVLSLNAGLRPAFVDNHPRIEKKDNVIAINGLYRHGYLLAPVVVQQALCEGLL</sequence>
<dbReference type="Gene3D" id="3.30.9.10">
    <property type="entry name" value="D-Amino Acid Oxidase, subunit A, domain 2"/>
    <property type="match status" value="1"/>
</dbReference>
<dbReference type="InterPro" id="IPR023209">
    <property type="entry name" value="DAO"/>
</dbReference>
<dbReference type="InterPro" id="IPR006076">
    <property type="entry name" value="FAD-dep_OxRdtase"/>
</dbReference>
<dbReference type="InterPro" id="IPR036188">
    <property type="entry name" value="FAD/NAD-bd_sf"/>
</dbReference>
<evidence type="ECO:0000313" key="10">
    <source>
        <dbReference type="EMBL" id="KZN64065.1"/>
    </source>
</evidence>
<comment type="similarity">
    <text evidence="2">Belongs to the DAMOX/DASOX family.</text>
</comment>
<gene>
    <name evidence="10" type="ORF">N478_22570</name>
</gene>
<evidence type="ECO:0000256" key="3">
    <source>
        <dbReference type="ARBA" id="ARBA00022630"/>
    </source>
</evidence>
<evidence type="ECO:0000256" key="5">
    <source>
        <dbReference type="ARBA" id="ARBA00023002"/>
    </source>
</evidence>
<comment type="catalytic activity">
    <reaction evidence="8">
        <text>a D-alpha-amino acid + O2 + H2O = a 2-oxocarboxylate + H2O2 + NH4(+)</text>
        <dbReference type="Rhea" id="RHEA:21816"/>
        <dbReference type="ChEBI" id="CHEBI:15377"/>
        <dbReference type="ChEBI" id="CHEBI:15379"/>
        <dbReference type="ChEBI" id="CHEBI:16240"/>
        <dbReference type="ChEBI" id="CHEBI:28938"/>
        <dbReference type="ChEBI" id="CHEBI:35179"/>
        <dbReference type="ChEBI" id="CHEBI:59871"/>
        <dbReference type="EC" id="1.4.3.3"/>
    </reaction>
    <physiologicalReaction direction="left-to-right" evidence="8">
        <dbReference type="Rhea" id="RHEA:21817"/>
    </physiologicalReaction>
</comment>
<dbReference type="PANTHER" id="PTHR11530:SF11">
    <property type="entry name" value="D-ASPARTATE OXIDASE"/>
    <property type="match status" value="1"/>
</dbReference>
<keyword evidence="3" id="KW-0285">Flavoprotein</keyword>
<dbReference type="SUPFAM" id="SSF51905">
    <property type="entry name" value="FAD/NAD(P)-binding domain"/>
    <property type="match status" value="1"/>
</dbReference>
<evidence type="ECO:0000259" key="9">
    <source>
        <dbReference type="Pfam" id="PF01266"/>
    </source>
</evidence>
<evidence type="ECO:0000256" key="4">
    <source>
        <dbReference type="ARBA" id="ARBA00022827"/>
    </source>
</evidence>
<accession>A0A162C8P0</accession>
<dbReference type="Proteomes" id="UP000076661">
    <property type="component" value="Unassembled WGS sequence"/>
</dbReference>
<dbReference type="RefSeq" id="WP_063381829.1">
    <property type="nucleotide sequence ID" value="NZ_AUXX01000030.1"/>
</dbReference>
<evidence type="ECO:0000256" key="2">
    <source>
        <dbReference type="ARBA" id="ARBA00006730"/>
    </source>
</evidence>
<keyword evidence="5" id="KW-0560">Oxidoreductase</keyword>
<dbReference type="GO" id="GO:0071949">
    <property type="term" value="F:FAD binding"/>
    <property type="evidence" value="ECO:0007669"/>
    <property type="project" value="InterPro"/>
</dbReference>
<evidence type="ECO:0000313" key="11">
    <source>
        <dbReference type="Proteomes" id="UP000076661"/>
    </source>
</evidence>
<comment type="cofactor">
    <cofactor evidence="1">
        <name>FAD</name>
        <dbReference type="ChEBI" id="CHEBI:57692"/>
    </cofactor>
</comment>
<feature type="domain" description="FAD dependent oxidoreductase" evidence="9">
    <location>
        <begin position="9"/>
        <end position="329"/>
    </location>
</feature>
<dbReference type="GO" id="GO:0003884">
    <property type="term" value="F:D-amino-acid oxidase activity"/>
    <property type="evidence" value="ECO:0007669"/>
    <property type="project" value="UniProtKB-EC"/>
</dbReference>
<dbReference type="Gene3D" id="3.50.50.60">
    <property type="entry name" value="FAD/NAD(P)-binding domain"/>
    <property type="match status" value="1"/>
</dbReference>
<keyword evidence="4" id="KW-0274">FAD</keyword>